<dbReference type="InterPro" id="IPR012347">
    <property type="entry name" value="Ferritin-like"/>
</dbReference>
<dbReference type="GO" id="GO:0006826">
    <property type="term" value="P:iron ion transport"/>
    <property type="evidence" value="ECO:0007669"/>
    <property type="project" value="UniProtKB-KW"/>
</dbReference>
<dbReference type="GO" id="GO:0008199">
    <property type="term" value="F:ferric iron binding"/>
    <property type="evidence" value="ECO:0007669"/>
    <property type="project" value="InterPro"/>
</dbReference>
<dbReference type="InterPro" id="IPR009078">
    <property type="entry name" value="Ferritin-like_SF"/>
</dbReference>
<dbReference type="PROSITE" id="PS00549">
    <property type="entry name" value="BACTERIOFERRITIN"/>
    <property type="match status" value="1"/>
</dbReference>
<dbReference type="GO" id="GO:0005829">
    <property type="term" value="C:cytosol"/>
    <property type="evidence" value="ECO:0007669"/>
    <property type="project" value="TreeGrafter"/>
</dbReference>
<dbReference type="InterPro" id="IPR008331">
    <property type="entry name" value="Ferritin_DPS_dom"/>
</dbReference>
<evidence type="ECO:0000313" key="14">
    <source>
        <dbReference type="Proteomes" id="UP000308430"/>
    </source>
</evidence>
<accession>A0A4S4AXC9</accession>
<dbReference type="GO" id="GO:0020037">
    <property type="term" value="F:heme binding"/>
    <property type="evidence" value="ECO:0007669"/>
    <property type="project" value="TreeGrafter"/>
</dbReference>
<dbReference type="Proteomes" id="UP000308430">
    <property type="component" value="Unassembled WGS sequence"/>
</dbReference>
<name>A0A4S4AXC9_9RHOO</name>
<evidence type="ECO:0000256" key="6">
    <source>
        <dbReference type="ARBA" id="ARBA00023004"/>
    </source>
</evidence>
<evidence type="ECO:0000256" key="8">
    <source>
        <dbReference type="ARBA" id="ARBA00036243"/>
    </source>
</evidence>
<keyword evidence="4" id="KW-0410">Iron transport</keyword>
<dbReference type="InterPro" id="IPR002024">
    <property type="entry name" value="Bacterioferritin"/>
</dbReference>
<dbReference type="GO" id="GO:0004322">
    <property type="term" value="F:ferroxidase activity"/>
    <property type="evidence" value="ECO:0007669"/>
    <property type="project" value="TreeGrafter"/>
</dbReference>
<comment type="caution">
    <text evidence="13">The sequence shown here is derived from an EMBL/GenBank/DDBJ whole genome shotgun (WGS) entry which is preliminary data.</text>
</comment>
<dbReference type="RefSeq" id="WP_136348462.1">
    <property type="nucleotide sequence ID" value="NZ_SSOC01000004.1"/>
</dbReference>
<feature type="binding site" evidence="10">
    <location>
        <position position="127"/>
    </location>
    <ligand>
        <name>Fe cation</name>
        <dbReference type="ChEBI" id="CHEBI:24875"/>
        <label>2</label>
    </ligand>
</feature>
<reference evidence="13 14" key="1">
    <citation type="submission" date="2019-04" db="EMBL/GenBank/DDBJ databases">
        <title>Azoarcus nasutitermitis sp. nov. isolated from termite nest.</title>
        <authorList>
            <person name="Lin S.-Y."/>
            <person name="Hameed A."/>
            <person name="Hsu Y.-H."/>
            <person name="Young C.-C."/>
        </authorList>
    </citation>
    <scope>NUCLEOTIDE SEQUENCE [LARGE SCALE GENOMIC DNA]</scope>
    <source>
        <strain evidence="13 14">CC-YHH838</strain>
    </source>
</reference>
<evidence type="ECO:0000259" key="12">
    <source>
        <dbReference type="PROSITE" id="PS50905"/>
    </source>
</evidence>
<keyword evidence="14" id="KW-1185">Reference proteome</keyword>
<evidence type="ECO:0000256" key="4">
    <source>
        <dbReference type="ARBA" id="ARBA00022496"/>
    </source>
</evidence>
<feature type="binding site" evidence="10">
    <location>
        <position position="93"/>
    </location>
    <ligand>
        <name>Fe cation</name>
        <dbReference type="ChEBI" id="CHEBI:24875"/>
        <label>2</label>
    </ligand>
</feature>
<evidence type="ECO:0000256" key="7">
    <source>
        <dbReference type="ARBA" id="ARBA00023065"/>
    </source>
</evidence>
<dbReference type="PANTHER" id="PTHR30295:SF9">
    <property type="entry name" value="BACTERIOFERRITIN"/>
    <property type="match status" value="1"/>
</dbReference>
<keyword evidence="6 9" id="KW-0408">Iron</keyword>
<evidence type="ECO:0000256" key="5">
    <source>
        <dbReference type="ARBA" id="ARBA00023002"/>
    </source>
</evidence>
<dbReference type="SUPFAM" id="SSF47240">
    <property type="entry name" value="Ferritin-like"/>
    <property type="match status" value="1"/>
</dbReference>
<evidence type="ECO:0000256" key="11">
    <source>
        <dbReference type="RuleBase" id="RU000623"/>
    </source>
</evidence>
<feature type="binding site" evidence="10">
    <location>
        <position position="54"/>
    </location>
    <ligand>
        <name>Fe cation</name>
        <dbReference type="ChEBI" id="CHEBI:24875"/>
        <label>1</label>
    </ligand>
</feature>
<sequence>MKGSKKIIATLNALLADELAARDQYFIHSRMLSEWGLVRAAERIAHEMEDETQHASELIRRILFLEGLPAMTPSKLTIGADLPDIFAKDLAVEYTVVKNLRAAIALCETEQDYVTREILEKMLDDTEEDHAHWLEQQLGLIKLVGLQNYLQTQMTS</sequence>
<evidence type="ECO:0000256" key="10">
    <source>
        <dbReference type="PIRSR" id="PIRSR002560-1"/>
    </source>
</evidence>
<dbReference type="CDD" id="cd00907">
    <property type="entry name" value="Bacterioferritin"/>
    <property type="match status" value="1"/>
</dbReference>
<proteinExistence type="inferred from homology"/>
<evidence type="ECO:0000256" key="2">
    <source>
        <dbReference type="ARBA" id="ARBA00022434"/>
    </source>
</evidence>
<dbReference type="EMBL" id="SSOC01000004">
    <property type="protein sequence ID" value="THF64743.1"/>
    <property type="molecule type" value="Genomic_DNA"/>
</dbReference>
<feature type="domain" description="Ferritin-like diiron" evidence="12">
    <location>
        <begin position="1"/>
        <end position="145"/>
    </location>
</feature>
<evidence type="ECO:0000256" key="9">
    <source>
        <dbReference type="PIRNR" id="PIRNR002560"/>
    </source>
</evidence>
<feature type="binding site" evidence="10">
    <location>
        <position position="50"/>
    </location>
    <ligand>
        <name>Fe cation</name>
        <dbReference type="ChEBI" id="CHEBI:24875"/>
        <label>3</label>
    </ligand>
</feature>
<dbReference type="GO" id="GO:0006879">
    <property type="term" value="P:intracellular iron ion homeostasis"/>
    <property type="evidence" value="ECO:0007669"/>
    <property type="project" value="UniProtKB-KW"/>
</dbReference>
<organism evidence="13 14">
    <name type="scientific">Pseudothauera nasutitermitis</name>
    <dbReference type="NCBI Taxonomy" id="2565930"/>
    <lineage>
        <taxon>Bacteria</taxon>
        <taxon>Pseudomonadati</taxon>
        <taxon>Pseudomonadota</taxon>
        <taxon>Betaproteobacteria</taxon>
        <taxon>Rhodocyclales</taxon>
        <taxon>Zoogloeaceae</taxon>
        <taxon>Pseudothauera</taxon>
    </lineage>
</organism>
<feature type="binding site" evidence="10">
    <location>
        <position position="130"/>
    </location>
    <ligand>
        <name>Fe cation</name>
        <dbReference type="ChEBI" id="CHEBI:24875"/>
        <label>2</label>
    </ligand>
</feature>
<dbReference type="PIRSF" id="PIRSF002560">
    <property type="entry name" value="Bacterioferritin"/>
    <property type="match status" value="1"/>
</dbReference>
<keyword evidence="11" id="KW-0349">Heme</keyword>
<evidence type="ECO:0000256" key="3">
    <source>
        <dbReference type="ARBA" id="ARBA00022448"/>
    </source>
</evidence>
<feature type="binding site" evidence="10">
    <location>
        <position position="51"/>
    </location>
    <ligand>
        <name>Fe cation</name>
        <dbReference type="ChEBI" id="CHEBI:24875"/>
        <label>1</label>
    </ligand>
</feature>
<evidence type="ECO:0000313" key="13">
    <source>
        <dbReference type="EMBL" id="THF64743.1"/>
    </source>
</evidence>
<dbReference type="PRINTS" id="PR00601">
    <property type="entry name" value="BACFERRITIN"/>
</dbReference>
<dbReference type="Gene3D" id="1.20.1260.10">
    <property type="match status" value="1"/>
</dbReference>
<comment type="catalytic activity">
    <reaction evidence="8">
        <text>Fe(2+)(in) = Fe(2+)(out)</text>
        <dbReference type="Rhea" id="RHEA:28486"/>
        <dbReference type="ChEBI" id="CHEBI:29033"/>
    </reaction>
</comment>
<keyword evidence="3" id="KW-0813">Transport</keyword>
<dbReference type="NCBIfam" id="TIGR00754">
    <property type="entry name" value="bfr"/>
    <property type="match status" value="1"/>
</dbReference>
<keyword evidence="2 9" id="KW-0409">Iron storage</keyword>
<dbReference type="PANTHER" id="PTHR30295">
    <property type="entry name" value="BACTERIOFERRITIN"/>
    <property type="match status" value="1"/>
</dbReference>
<dbReference type="Pfam" id="PF00210">
    <property type="entry name" value="Ferritin"/>
    <property type="match status" value="1"/>
</dbReference>
<comment type="function">
    <text evidence="11">Iron-storage protein.</text>
</comment>
<feature type="binding site" evidence="10">
    <location>
        <position position="46"/>
    </location>
    <ligand>
        <name>Fe cation</name>
        <dbReference type="ChEBI" id="CHEBI:24875"/>
        <label>3</label>
    </ligand>
</feature>
<feature type="binding site" evidence="10">
    <location>
        <position position="51"/>
    </location>
    <ligand>
        <name>Fe cation</name>
        <dbReference type="ChEBI" id="CHEBI:24875"/>
        <label>2</label>
    </ligand>
</feature>
<feature type="binding site" evidence="10">
    <location>
        <position position="18"/>
    </location>
    <ligand>
        <name>Fe cation</name>
        <dbReference type="ChEBI" id="CHEBI:24875"/>
        <label>1</label>
    </ligand>
</feature>
<keyword evidence="5" id="KW-0560">Oxidoreductase</keyword>
<keyword evidence="9 10" id="KW-0479">Metal-binding</keyword>
<protein>
    <recommendedName>
        <fullName evidence="9 11">Bacterioferritin</fullName>
    </recommendedName>
</protein>
<evidence type="ECO:0000256" key="1">
    <source>
        <dbReference type="ARBA" id="ARBA00008093"/>
    </source>
</evidence>
<dbReference type="AlphaFoldDB" id="A0A4S4AXC9"/>
<dbReference type="OrthoDB" id="9800505at2"/>
<keyword evidence="7" id="KW-0406">Ion transport</keyword>
<feature type="binding site" evidence="10">
    <location>
        <position position="127"/>
    </location>
    <ligand>
        <name>Fe cation</name>
        <dbReference type="ChEBI" id="CHEBI:24875"/>
        <label>1</label>
    </ligand>
</feature>
<comment type="similarity">
    <text evidence="1 9 11">Belongs to the bacterioferritin family.</text>
</comment>
<dbReference type="PROSITE" id="PS50905">
    <property type="entry name" value="FERRITIN_LIKE"/>
    <property type="match status" value="1"/>
</dbReference>
<dbReference type="InterPro" id="IPR009040">
    <property type="entry name" value="Ferritin-like_diiron"/>
</dbReference>
<gene>
    <name evidence="13" type="primary">bfr</name>
    <name evidence="13" type="ORF">E6C76_11890</name>
</gene>